<dbReference type="VEuPathDB" id="FungiDB:RhiirFUN_022130"/>
<feature type="chain" id="PRO_5015123770" evidence="2">
    <location>
        <begin position="23"/>
        <end position="304"/>
    </location>
</feature>
<feature type="signal peptide" evidence="2">
    <location>
        <begin position="1"/>
        <end position="22"/>
    </location>
</feature>
<feature type="transmembrane region" description="Helical" evidence="1">
    <location>
        <begin position="63"/>
        <end position="84"/>
    </location>
</feature>
<gene>
    <name evidence="3" type="ORF">GLOIN_2v1636986</name>
</gene>
<reference evidence="3 4" key="1">
    <citation type="journal article" date="2013" name="Proc. Natl. Acad. Sci. U.S.A.">
        <title>Genome of an arbuscular mycorrhizal fungus provides insight into the oldest plant symbiosis.</title>
        <authorList>
            <person name="Tisserant E."/>
            <person name="Malbreil M."/>
            <person name="Kuo A."/>
            <person name="Kohler A."/>
            <person name="Symeonidi A."/>
            <person name="Balestrini R."/>
            <person name="Charron P."/>
            <person name="Duensing N."/>
            <person name="Frei Dit Frey N."/>
            <person name="Gianinazzi-Pearson V."/>
            <person name="Gilbert L.B."/>
            <person name="Handa Y."/>
            <person name="Herr J.R."/>
            <person name="Hijri M."/>
            <person name="Koul R."/>
            <person name="Kawaguchi M."/>
            <person name="Krajinski F."/>
            <person name="Lammers P.J."/>
            <person name="Masclaux F.G."/>
            <person name="Murat C."/>
            <person name="Morin E."/>
            <person name="Ndikumana S."/>
            <person name="Pagni M."/>
            <person name="Petitpierre D."/>
            <person name="Requena N."/>
            <person name="Rosikiewicz P."/>
            <person name="Riley R."/>
            <person name="Saito K."/>
            <person name="San Clemente H."/>
            <person name="Shapiro H."/>
            <person name="van Tuinen D."/>
            <person name="Becard G."/>
            <person name="Bonfante P."/>
            <person name="Paszkowski U."/>
            <person name="Shachar-Hill Y.Y."/>
            <person name="Tuskan G.A."/>
            <person name="Young P.W."/>
            <person name="Sanders I.R."/>
            <person name="Henrissat B."/>
            <person name="Rensing S.A."/>
            <person name="Grigoriev I.V."/>
            <person name="Corradi N."/>
            <person name="Roux C."/>
            <person name="Martin F."/>
        </authorList>
    </citation>
    <scope>NUCLEOTIDE SEQUENCE [LARGE SCALE GENOMIC DNA]</scope>
    <source>
        <strain evidence="3 4">DAOM 197198</strain>
    </source>
</reference>
<organism evidence="3 4">
    <name type="scientific">Rhizophagus irregularis (strain DAOM 181602 / DAOM 197198 / MUCL 43194)</name>
    <name type="common">Arbuscular mycorrhizal fungus</name>
    <name type="synonym">Glomus intraradices</name>
    <dbReference type="NCBI Taxonomy" id="747089"/>
    <lineage>
        <taxon>Eukaryota</taxon>
        <taxon>Fungi</taxon>
        <taxon>Fungi incertae sedis</taxon>
        <taxon>Mucoromycota</taxon>
        <taxon>Glomeromycotina</taxon>
        <taxon>Glomeromycetes</taxon>
        <taxon>Glomerales</taxon>
        <taxon>Glomeraceae</taxon>
        <taxon>Rhizophagus</taxon>
    </lineage>
</organism>
<evidence type="ECO:0000256" key="2">
    <source>
        <dbReference type="SAM" id="SignalP"/>
    </source>
</evidence>
<proteinExistence type="predicted"/>
<evidence type="ECO:0000313" key="3">
    <source>
        <dbReference type="EMBL" id="POG68385.1"/>
    </source>
</evidence>
<keyword evidence="2" id="KW-0732">Signal</keyword>
<protein>
    <submittedName>
        <fullName evidence="3">Uncharacterized protein</fullName>
    </submittedName>
</protein>
<keyword evidence="1" id="KW-0812">Transmembrane</keyword>
<feature type="transmembrane region" description="Helical" evidence="1">
    <location>
        <begin position="207"/>
        <end position="231"/>
    </location>
</feature>
<evidence type="ECO:0000313" key="4">
    <source>
        <dbReference type="Proteomes" id="UP000018888"/>
    </source>
</evidence>
<feature type="transmembrane region" description="Helical" evidence="1">
    <location>
        <begin position="32"/>
        <end position="51"/>
    </location>
</feature>
<feature type="transmembrane region" description="Helical" evidence="1">
    <location>
        <begin position="237"/>
        <end position="254"/>
    </location>
</feature>
<sequence>MKKSYLLLCLLLITNFSITVYAQQVELYDATSDAIDFFITVMVPLLAISLFETKRRTKRNIFTFLDDFIIYSSFLIPVIYFYFYSIRTGTTHTLNFAVACALFFALILILFEFLLFMREDYFRRYKRFCSIIYAFILSVNVFELGIIFKTNTVVKKLDPYVMTAICDGGRVRCNLATALLIIAVISSLLLLLLPISKAIGRCYLTSFYVKLSSTLCHAVIISMVTLVTGWTLSNSEYVTKIVLAIGTLSITRIINRFRDFDTSKVINVQGQEEIPKRILLSHFLFDFDDLSNGIKETKELKQTV</sequence>
<reference evidence="3 4" key="2">
    <citation type="journal article" date="2018" name="New Phytol.">
        <title>High intraspecific genome diversity in the model arbuscular mycorrhizal symbiont Rhizophagus irregularis.</title>
        <authorList>
            <person name="Chen E.C.H."/>
            <person name="Morin E."/>
            <person name="Beaudet D."/>
            <person name="Noel J."/>
            <person name="Yildirir G."/>
            <person name="Ndikumana S."/>
            <person name="Charron P."/>
            <person name="St-Onge C."/>
            <person name="Giorgi J."/>
            <person name="Kruger M."/>
            <person name="Marton T."/>
            <person name="Ropars J."/>
            <person name="Grigoriev I.V."/>
            <person name="Hainaut M."/>
            <person name="Henrissat B."/>
            <person name="Roux C."/>
            <person name="Martin F."/>
            <person name="Corradi N."/>
        </authorList>
    </citation>
    <scope>NUCLEOTIDE SEQUENCE [LARGE SCALE GENOMIC DNA]</scope>
    <source>
        <strain evidence="3 4">DAOM 197198</strain>
    </source>
</reference>
<comment type="caution">
    <text evidence="3">The sequence shown here is derived from an EMBL/GenBank/DDBJ whole genome shotgun (WGS) entry which is preliminary data.</text>
</comment>
<keyword evidence="4" id="KW-1185">Reference proteome</keyword>
<evidence type="ECO:0000256" key="1">
    <source>
        <dbReference type="SAM" id="Phobius"/>
    </source>
</evidence>
<dbReference type="Proteomes" id="UP000018888">
    <property type="component" value="Unassembled WGS sequence"/>
</dbReference>
<feature type="transmembrane region" description="Helical" evidence="1">
    <location>
        <begin position="96"/>
        <end position="116"/>
    </location>
</feature>
<keyword evidence="1" id="KW-0472">Membrane</keyword>
<name>A0A2P4PSM3_RHIID</name>
<feature type="transmembrane region" description="Helical" evidence="1">
    <location>
        <begin position="175"/>
        <end position="195"/>
    </location>
</feature>
<feature type="transmembrane region" description="Helical" evidence="1">
    <location>
        <begin position="128"/>
        <end position="148"/>
    </location>
</feature>
<dbReference type="EMBL" id="AUPC02000153">
    <property type="protein sequence ID" value="POG68385.1"/>
    <property type="molecule type" value="Genomic_DNA"/>
</dbReference>
<keyword evidence="1" id="KW-1133">Transmembrane helix</keyword>
<dbReference type="AlphaFoldDB" id="A0A2P4PSM3"/>
<accession>A0A2P4PSM3</accession>